<feature type="signal peptide" evidence="3">
    <location>
        <begin position="1"/>
        <end position="26"/>
    </location>
</feature>
<organism evidence="5 6">
    <name type="scientific">Candidatus Brevundimonas colombiensis</name>
    <dbReference type="NCBI Taxonomy" id="3121376"/>
    <lineage>
        <taxon>Bacteria</taxon>
        <taxon>Pseudomonadati</taxon>
        <taxon>Pseudomonadota</taxon>
        <taxon>Alphaproteobacteria</taxon>
        <taxon>Caulobacterales</taxon>
        <taxon>Caulobacteraceae</taxon>
        <taxon>Brevundimonas</taxon>
    </lineage>
</organism>
<dbReference type="SUPFAM" id="SSF53474">
    <property type="entry name" value="alpha/beta-Hydrolases"/>
    <property type="match status" value="1"/>
</dbReference>
<dbReference type="InterPro" id="IPR011659">
    <property type="entry name" value="WD40"/>
</dbReference>
<dbReference type="EMBL" id="CP119326">
    <property type="protein sequence ID" value="WEK40435.1"/>
    <property type="molecule type" value="Genomic_DNA"/>
</dbReference>
<feature type="chain" id="PRO_5042571439" evidence="3">
    <location>
        <begin position="27"/>
        <end position="831"/>
    </location>
</feature>
<dbReference type="GO" id="GO:0006508">
    <property type="term" value="P:proteolysis"/>
    <property type="evidence" value="ECO:0007669"/>
    <property type="project" value="InterPro"/>
</dbReference>
<dbReference type="SUPFAM" id="SSF82171">
    <property type="entry name" value="DPP6 N-terminal domain-like"/>
    <property type="match status" value="1"/>
</dbReference>
<dbReference type="Pfam" id="PF07676">
    <property type="entry name" value="PD40"/>
    <property type="match status" value="1"/>
</dbReference>
<accession>A0AAJ5X0Y4</accession>
<keyword evidence="3" id="KW-0732">Signal</keyword>
<keyword evidence="2" id="KW-0720">Serine protease</keyword>
<dbReference type="InterPro" id="IPR029058">
    <property type="entry name" value="AB_hydrolase_fold"/>
</dbReference>
<dbReference type="Gene3D" id="2.120.10.30">
    <property type="entry name" value="TolB, C-terminal domain"/>
    <property type="match status" value="1"/>
</dbReference>
<gene>
    <name evidence="5" type="ORF">P0Y50_02175</name>
</gene>
<dbReference type="PANTHER" id="PTHR42776:SF28">
    <property type="entry name" value="GLUTAMYL ENDOPEPTIDASE, CHLOROPLASTIC-RELATED"/>
    <property type="match status" value="1"/>
</dbReference>
<proteinExistence type="predicted"/>
<evidence type="ECO:0000313" key="6">
    <source>
        <dbReference type="Proteomes" id="UP001213664"/>
    </source>
</evidence>
<evidence type="ECO:0000313" key="5">
    <source>
        <dbReference type="EMBL" id="WEK40435.1"/>
    </source>
</evidence>
<keyword evidence="2" id="KW-0645">Protease</keyword>
<name>A0AAJ5X0Y4_9CAUL</name>
<evidence type="ECO:0000256" key="1">
    <source>
        <dbReference type="ARBA" id="ARBA00022801"/>
    </source>
</evidence>
<reference evidence="5" key="1">
    <citation type="submission" date="2023-03" db="EMBL/GenBank/DDBJ databases">
        <title>Andean soil-derived lignocellulolytic bacterial consortium as a source of novel taxa and putative plastic-active enzymes.</title>
        <authorList>
            <person name="Diaz-Garcia L."/>
            <person name="Chuvochina M."/>
            <person name="Feuerriegel G."/>
            <person name="Bunk B."/>
            <person name="Sproer C."/>
            <person name="Streit W.R."/>
            <person name="Rodriguez L.M."/>
            <person name="Overmann J."/>
            <person name="Jimenez D.J."/>
        </authorList>
    </citation>
    <scope>NUCLEOTIDE SEQUENCE</scope>
    <source>
        <strain evidence="5">MAG 833</strain>
    </source>
</reference>
<dbReference type="AlphaFoldDB" id="A0AAJ5X0Y4"/>
<evidence type="ECO:0000256" key="3">
    <source>
        <dbReference type="SAM" id="SignalP"/>
    </source>
</evidence>
<keyword evidence="1" id="KW-0378">Hydrolase</keyword>
<evidence type="ECO:0000256" key="2">
    <source>
        <dbReference type="ARBA" id="ARBA00022825"/>
    </source>
</evidence>
<sequence length="831" mass="90116">MMMRGRGVGFVLAAVLLSGVAGEALAQNAGGQNAGPAAGPMVYQQPPQPIADILDARPTPSSMLSPDRRTLVLMDRSSLPSIKALAEPMLRLAGARINPRNNGAAESRVSWLTGLSLQDIDGGQGQQERARVVALPAGARFTAPRFSPDAKSLAFVMDRPMGLELWVVDVASARARKLTEPMVNMTGGSGYEWLPDSSGLLVEAVPSGRGPAPDVTAAPTGPNIEETAGRVAPVRTYQDLLSNPGDEALFDHYFTSQLTLVPLNGRARTIGAPAIYLDVAVSPDGKYLLHEIAKRPYSYAVPDDLFPTEIVVTDMNGRVVRTIADLPLRDDVPTAFDAVAPGPRSVGWRADAPATLTWVEALDGGDIRRAAEFRDRVFMQAAPFTGEPVKLIDLKERFGGIVWGRDDLAIVNSRWFNTRHETRFVVDPSNPGQGRVLLERNYQGRYDNPGQPVTQPNAAGRSTIRFTTDGDILMSGAGATPQGEFPFLAALDPATGRSERLWTSANTDYEAVVGFLDADGRRVVTQQETRLDPPNLQIRDLTTGQTTPLTHFPDPAPQLAGATRQLVTYERADGVKLSGTLYLPAGYDKDRDGPLPMLMWAYPAEFTDAAVAGQTVDVQNRFVRPGGSSHLFLLTQGYAIFDNPSMPIIGKDGAEPNDTYVEQLTADAKAAVDAVVAMGVADRDRIAVGGHSYGAFMTANLLVHTDLFRTGIARSGAYNRTLTPFGFQSEQRNYWEATEVYTEMSPFTYADKMNEPILLIHGEADDNSGTFPVQSERFYAALKGLGATARYVTLPLEAHGYRARESVGHTLWEMTRWLDQYVKNAPPRTGE</sequence>
<dbReference type="InterPro" id="IPR011042">
    <property type="entry name" value="6-blade_b-propeller_TolB-like"/>
</dbReference>
<dbReference type="Proteomes" id="UP001213664">
    <property type="component" value="Chromosome"/>
</dbReference>
<dbReference type="InterPro" id="IPR001375">
    <property type="entry name" value="Peptidase_S9_cat"/>
</dbReference>
<evidence type="ECO:0000259" key="4">
    <source>
        <dbReference type="Pfam" id="PF00326"/>
    </source>
</evidence>
<dbReference type="Pfam" id="PF00326">
    <property type="entry name" value="Peptidase_S9"/>
    <property type="match status" value="1"/>
</dbReference>
<dbReference type="Gene3D" id="3.40.50.1820">
    <property type="entry name" value="alpha/beta hydrolase"/>
    <property type="match status" value="1"/>
</dbReference>
<dbReference type="GO" id="GO:0004252">
    <property type="term" value="F:serine-type endopeptidase activity"/>
    <property type="evidence" value="ECO:0007669"/>
    <property type="project" value="TreeGrafter"/>
</dbReference>
<protein>
    <submittedName>
        <fullName evidence="5">Prolyl oligopeptidase family serine peptidase</fullName>
    </submittedName>
</protein>
<feature type="domain" description="Peptidase S9 prolyl oligopeptidase catalytic" evidence="4">
    <location>
        <begin position="665"/>
        <end position="824"/>
    </location>
</feature>
<dbReference type="PANTHER" id="PTHR42776">
    <property type="entry name" value="SERINE PEPTIDASE S9 FAMILY MEMBER"/>
    <property type="match status" value="1"/>
</dbReference>